<sequence>MIKDRPADFVSGGLVCLGHGYRWHEAQMTAAILQSAGIHVQLLDAETHNMMPSSGIALGGVRLVVPRAEAREALDLLLSLPPHEASRQKMWLSALFVLLFAWASVVPMMSGFYLRRPVLEKQI</sequence>
<organism evidence="2 3">
    <name type="scientific">Paracoccus caeni</name>
    <dbReference type="NCBI Taxonomy" id="657651"/>
    <lineage>
        <taxon>Bacteria</taxon>
        <taxon>Pseudomonadati</taxon>
        <taxon>Pseudomonadota</taxon>
        <taxon>Alphaproteobacteria</taxon>
        <taxon>Rhodobacterales</taxon>
        <taxon>Paracoccaceae</taxon>
        <taxon>Paracoccus</taxon>
    </lineage>
</organism>
<name>A0A934SH15_9RHOB</name>
<proteinExistence type="predicted"/>
<keyword evidence="3" id="KW-1185">Reference proteome</keyword>
<keyword evidence="1" id="KW-1133">Transmembrane helix</keyword>
<feature type="transmembrane region" description="Helical" evidence="1">
    <location>
        <begin position="90"/>
        <end position="114"/>
    </location>
</feature>
<dbReference type="InterPro" id="IPR011322">
    <property type="entry name" value="N-reg_PII-like_a/b"/>
</dbReference>
<dbReference type="AlphaFoldDB" id="A0A934SH15"/>
<dbReference type="Gene3D" id="3.30.70.790">
    <property type="entry name" value="UreE, C-terminal domain"/>
    <property type="match status" value="1"/>
</dbReference>
<dbReference type="SUPFAM" id="SSF54913">
    <property type="entry name" value="GlnB-like"/>
    <property type="match status" value="1"/>
</dbReference>
<comment type="caution">
    <text evidence="2">The sequence shown here is derived from an EMBL/GenBank/DDBJ whole genome shotgun (WGS) entry which is preliminary data.</text>
</comment>
<dbReference type="EMBL" id="JAEPRQ010000008">
    <property type="protein sequence ID" value="MBK4217707.1"/>
    <property type="molecule type" value="Genomic_DNA"/>
</dbReference>
<protein>
    <submittedName>
        <fullName evidence="2">DUF2007 domain-containing protein</fullName>
    </submittedName>
</protein>
<gene>
    <name evidence="2" type="ORF">JJJ17_17380</name>
</gene>
<evidence type="ECO:0000313" key="2">
    <source>
        <dbReference type="EMBL" id="MBK4217707.1"/>
    </source>
</evidence>
<dbReference type="Proteomes" id="UP000640485">
    <property type="component" value="Unassembled WGS sequence"/>
</dbReference>
<evidence type="ECO:0000256" key="1">
    <source>
        <dbReference type="SAM" id="Phobius"/>
    </source>
</evidence>
<reference evidence="2" key="1">
    <citation type="submission" date="2021-01" db="EMBL/GenBank/DDBJ databases">
        <title>Paracoccus amoyensis sp. nov., isolated from the surface seawater along the coast of Xiamen Island, China.</title>
        <authorList>
            <person name="Lyu L."/>
        </authorList>
    </citation>
    <scope>NUCLEOTIDE SEQUENCE</scope>
    <source>
        <strain evidence="2">MJ17</strain>
    </source>
</reference>
<keyword evidence="1" id="KW-0472">Membrane</keyword>
<evidence type="ECO:0000313" key="3">
    <source>
        <dbReference type="Proteomes" id="UP000640485"/>
    </source>
</evidence>
<keyword evidence="1" id="KW-0812">Transmembrane</keyword>
<accession>A0A934SH15</accession>
<dbReference type="RefSeq" id="WP_200688728.1">
    <property type="nucleotide sequence ID" value="NZ_JAEPRQ010000008.1"/>
</dbReference>